<keyword evidence="3" id="KW-1185">Reference proteome</keyword>
<evidence type="ECO:0000313" key="2">
    <source>
        <dbReference type="EMBL" id="WVZ49943.1"/>
    </source>
</evidence>
<feature type="signal peptide" evidence="1">
    <location>
        <begin position="1"/>
        <end position="18"/>
    </location>
</feature>
<protein>
    <submittedName>
        <fullName evidence="2">Uncharacterized protein</fullName>
    </submittedName>
</protein>
<reference evidence="2 3" key="1">
    <citation type="submission" date="2024-02" db="EMBL/GenBank/DDBJ databases">
        <title>High-quality chromosome-scale genome assembly of Pensacola bahiagrass (Paspalum notatum Flugge var. saurae).</title>
        <authorList>
            <person name="Vega J.M."/>
            <person name="Podio M."/>
            <person name="Orjuela J."/>
            <person name="Siena L.A."/>
            <person name="Pessino S.C."/>
            <person name="Combes M.C."/>
            <person name="Mariac C."/>
            <person name="Albertini E."/>
            <person name="Pupilli F."/>
            <person name="Ortiz J.P.A."/>
            <person name="Leblanc O."/>
        </authorList>
    </citation>
    <scope>NUCLEOTIDE SEQUENCE [LARGE SCALE GENOMIC DNA]</scope>
    <source>
        <strain evidence="2">R1</strain>
        <tissue evidence="2">Leaf</tissue>
    </source>
</reference>
<gene>
    <name evidence="2" type="ORF">U9M48_001257</name>
</gene>
<keyword evidence="1" id="KW-0732">Signal</keyword>
<evidence type="ECO:0000256" key="1">
    <source>
        <dbReference type="SAM" id="SignalP"/>
    </source>
</evidence>
<organism evidence="2 3">
    <name type="scientific">Paspalum notatum var. saurae</name>
    <dbReference type="NCBI Taxonomy" id="547442"/>
    <lineage>
        <taxon>Eukaryota</taxon>
        <taxon>Viridiplantae</taxon>
        <taxon>Streptophyta</taxon>
        <taxon>Embryophyta</taxon>
        <taxon>Tracheophyta</taxon>
        <taxon>Spermatophyta</taxon>
        <taxon>Magnoliopsida</taxon>
        <taxon>Liliopsida</taxon>
        <taxon>Poales</taxon>
        <taxon>Poaceae</taxon>
        <taxon>PACMAD clade</taxon>
        <taxon>Panicoideae</taxon>
        <taxon>Andropogonodae</taxon>
        <taxon>Paspaleae</taxon>
        <taxon>Paspalinae</taxon>
        <taxon>Paspalum</taxon>
    </lineage>
</organism>
<name>A0AAQ3SCU1_PASNO</name>
<evidence type="ECO:0000313" key="3">
    <source>
        <dbReference type="Proteomes" id="UP001341281"/>
    </source>
</evidence>
<proteinExistence type="predicted"/>
<accession>A0AAQ3SCU1</accession>
<dbReference type="AlphaFoldDB" id="A0AAQ3SCU1"/>
<dbReference type="Proteomes" id="UP001341281">
    <property type="component" value="Chromosome 01"/>
</dbReference>
<sequence length="161" mass="17742">MNIFGLIFLMLLRTVSLGLGMSKYMLSSIKVLKLKRSFTTSTSSASVFKSLMQASSHSVMIAWNLNEGKPNLWAHLLSRHPISSICTSGKDSGLGRPMAVIFTSVEQAWPLESKMHTIINNVQPALAHHGLYDGHSGEHKHRLAEAAGFKVKVVGLEELYH</sequence>
<feature type="chain" id="PRO_5042937644" evidence="1">
    <location>
        <begin position="19"/>
        <end position="161"/>
    </location>
</feature>
<dbReference type="EMBL" id="CP144745">
    <property type="protein sequence ID" value="WVZ49943.1"/>
    <property type="molecule type" value="Genomic_DNA"/>
</dbReference>